<sequence length="331" mass="36137">MFRHSQKRKKDRRDGKNHDECPATPISQSTGTTSQPITPKRFGGYFGTPKTGYQSSSSTSSTLNGSTHTYAGTHRNSESSTAPSSLRISQTTTNSYIDKPLPPTPRINSPQRSAHTSDSSSHRSIRAGTGIDTGTGSLFTHSSSIDPAFTFPLPPKSASTPNKPLYPYTFTRTYLCGHPTEIITVDKLPSGFLCHSILPPSTNVRGLGYNLQYTLRKCQACATEHLAQPIREVVRNQMIVRREVGAEGRIDGVTEALERFRESKFGFLGFRVGHGRIDEEEFSGGEVLKPSVGVGSGGGFYERATRFYVEDLRAERVEEVAGTEVGVWVGG</sequence>
<name>A0ACB6QD93_9PLEO</name>
<reference evidence="1" key="1">
    <citation type="journal article" date="2020" name="Stud. Mycol.">
        <title>101 Dothideomycetes genomes: a test case for predicting lifestyles and emergence of pathogens.</title>
        <authorList>
            <person name="Haridas S."/>
            <person name="Albert R."/>
            <person name="Binder M."/>
            <person name="Bloem J."/>
            <person name="Labutti K."/>
            <person name="Salamov A."/>
            <person name="Andreopoulos B."/>
            <person name="Baker S."/>
            <person name="Barry K."/>
            <person name="Bills G."/>
            <person name="Bluhm B."/>
            <person name="Cannon C."/>
            <person name="Castanera R."/>
            <person name="Culley D."/>
            <person name="Daum C."/>
            <person name="Ezra D."/>
            <person name="Gonzalez J."/>
            <person name="Henrissat B."/>
            <person name="Kuo A."/>
            <person name="Liang C."/>
            <person name="Lipzen A."/>
            <person name="Lutzoni F."/>
            <person name="Magnuson J."/>
            <person name="Mondo S."/>
            <person name="Nolan M."/>
            <person name="Ohm R."/>
            <person name="Pangilinan J."/>
            <person name="Park H.-J."/>
            <person name="Ramirez L."/>
            <person name="Alfaro M."/>
            <person name="Sun H."/>
            <person name="Tritt A."/>
            <person name="Yoshinaga Y."/>
            <person name="Zwiers L.-H."/>
            <person name="Turgeon B."/>
            <person name="Goodwin S."/>
            <person name="Spatafora J."/>
            <person name="Crous P."/>
            <person name="Grigoriev I."/>
        </authorList>
    </citation>
    <scope>NUCLEOTIDE SEQUENCE</scope>
    <source>
        <strain evidence="1">ATCC 200398</strain>
    </source>
</reference>
<gene>
    <name evidence="1" type="ORF">BDR25DRAFT_318914</name>
</gene>
<keyword evidence="2" id="KW-1185">Reference proteome</keyword>
<proteinExistence type="predicted"/>
<evidence type="ECO:0000313" key="1">
    <source>
        <dbReference type="EMBL" id="KAF2464938.1"/>
    </source>
</evidence>
<evidence type="ECO:0000313" key="2">
    <source>
        <dbReference type="Proteomes" id="UP000799755"/>
    </source>
</evidence>
<dbReference type="Proteomes" id="UP000799755">
    <property type="component" value="Unassembled WGS sequence"/>
</dbReference>
<accession>A0ACB6QD93</accession>
<comment type="caution">
    <text evidence="1">The sequence shown here is derived from an EMBL/GenBank/DDBJ whole genome shotgun (WGS) entry which is preliminary data.</text>
</comment>
<organism evidence="1 2">
    <name type="scientific">Lindgomyces ingoldianus</name>
    <dbReference type="NCBI Taxonomy" id="673940"/>
    <lineage>
        <taxon>Eukaryota</taxon>
        <taxon>Fungi</taxon>
        <taxon>Dikarya</taxon>
        <taxon>Ascomycota</taxon>
        <taxon>Pezizomycotina</taxon>
        <taxon>Dothideomycetes</taxon>
        <taxon>Pleosporomycetidae</taxon>
        <taxon>Pleosporales</taxon>
        <taxon>Lindgomycetaceae</taxon>
        <taxon>Lindgomyces</taxon>
    </lineage>
</organism>
<dbReference type="EMBL" id="MU003533">
    <property type="protein sequence ID" value="KAF2464938.1"/>
    <property type="molecule type" value="Genomic_DNA"/>
</dbReference>
<protein>
    <submittedName>
        <fullName evidence="1">Uncharacterized protein</fullName>
    </submittedName>
</protein>